<protein>
    <submittedName>
        <fullName evidence="1">Uncharacterized protein</fullName>
    </submittedName>
</protein>
<keyword evidence="2" id="KW-1185">Reference proteome</keyword>
<sequence length="62" mass="7307">MQKKMENVQCRKMAAPRQENQALWRCGINRRQGCDALRLRNQAALLDEIGECRRNSFQETIE</sequence>
<organism evidence="1 2">
    <name type="scientific">Chromobacterium sphagni</name>
    <dbReference type="NCBI Taxonomy" id="1903179"/>
    <lineage>
        <taxon>Bacteria</taxon>
        <taxon>Pseudomonadati</taxon>
        <taxon>Pseudomonadota</taxon>
        <taxon>Betaproteobacteria</taxon>
        <taxon>Neisseriales</taxon>
        <taxon>Chromobacteriaceae</taxon>
        <taxon>Chromobacterium</taxon>
    </lineage>
</organism>
<dbReference type="EMBL" id="MKCT01000017">
    <property type="protein sequence ID" value="OHX20215.1"/>
    <property type="molecule type" value="Genomic_DNA"/>
</dbReference>
<reference evidence="1 2" key="1">
    <citation type="submission" date="2016-09" db="EMBL/GenBank/DDBJ databases">
        <title>Chromobacterium muskegensis sp. nov., an insecticidal bacterium isolated from Sphagnum bogs.</title>
        <authorList>
            <person name="Sparks M.E."/>
            <person name="Blackburn M.B."/>
            <person name="Gundersen-Rindal D.E."/>
            <person name="Mitchell A."/>
            <person name="Farrar R."/>
            <person name="Kuhar D."/>
        </authorList>
    </citation>
    <scope>NUCLEOTIDE SEQUENCE [LARGE SCALE GENOMIC DNA]</scope>
    <source>
        <strain evidence="1 2">14B-1</strain>
    </source>
</reference>
<evidence type="ECO:0000313" key="1">
    <source>
        <dbReference type="EMBL" id="OHX20215.1"/>
    </source>
</evidence>
<dbReference type="Proteomes" id="UP000180280">
    <property type="component" value="Unassembled WGS sequence"/>
</dbReference>
<dbReference type="RefSeq" id="WP_071112640.1">
    <property type="nucleotide sequence ID" value="NZ_MKCT01000017.1"/>
</dbReference>
<comment type="caution">
    <text evidence="1">The sequence shown here is derived from an EMBL/GenBank/DDBJ whole genome shotgun (WGS) entry which is preliminary data.</text>
</comment>
<gene>
    <name evidence="1" type="ORF">BI344_06880</name>
</gene>
<evidence type="ECO:0000313" key="2">
    <source>
        <dbReference type="Proteomes" id="UP000180280"/>
    </source>
</evidence>
<name>A0ABX3CD56_9NEIS</name>
<proteinExistence type="predicted"/>
<accession>A0ABX3CD56</accession>